<name>A0ABU1H7L4_9GAMM</name>
<feature type="transmembrane region" description="Helical" evidence="1">
    <location>
        <begin position="75"/>
        <end position="97"/>
    </location>
</feature>
<comment type="caution">
    <text evidence="2">The sequence shown here is derived from an EMBL/GenBank/DDBJ whole genome shotgun (WGS) entry which is preliminary data.</text>
</comment>
<dbReference type="EMBL" id="JARWAN010000034">
    <property type="protein sequence ID" value="MDR5900285.1"/>
    <property type="molecule type" value="Genomic_DNA"/>
</dbReference>
<evidence type="ECO:0000313" key="2">
    <source>
        <dbReference type="EMBL" id="MDR5900285.1"/>
    </source>
</evidence>
<keyword evidence="1" id="KW-0812">Transmembrane</keyword>
<feature type="transmembrane region" description="Helical" evidence="1">
    <location>
        <begin position="28"/>
        <end position="55"/>
    </location>
</feature>
<accession>A0ABU1H7L4</accession>
<keyword evidence="3" id="KW-1185">Reference proteome</keyword>
<evidence type="ECO:0000256" key="1">
    <source>
        <dbReference type="SAM" id="Phobius"/>
    </source>
</evidence>
<keyword evidence="1" id="KW-1133">Transmembrane helix</keyword>
<protein>
    <submittedName>
        <fullName evidence="2">Uncharacterized protein</fullName>
    </submittedName>
</protein>
<dbReference type="Proteomes" id="UP001254564">
    <property type="component" value="Unassembled WGS sequence"/>
</dbReference>
<organism evidence="2 3">
    <name type="scientific">Vreelandella vilamensis</name>
    <dbReference type="NCBI Taxonomy" id="531309"/>
    <lineage>
        <taxon>Bacteria</taxon>
        <taxon>Pseudomonadati</taxon>
        <taxon>Pseudomonadota</taxon>
        <taxon>Gammaproteobacteria</taxon>
        <taxon>Oceanospirillales</taxon>
        <taxon>Halomonadaceae</taxon>
        <taxon>Vreelandella</taxon>
    </lineage>
</organism>
<gene>
    <name evidence="2" type="ORF">QC823_15040</name>
</gene>
<feature type="transmembrane region" description="Helical" evidence="1">
    <location>
        <begin position="103"/>
        <end position="124"/>
    </location>
</feature>
<evidence type="ECO:0000313" key="3">
    <source>
        <dbReference type="Proteomes" id="UP001254564"/>
    </source>
</evidence>
<reference evidence="2 3" key="1">
    <citation type="submission" date="2023-04" db="EMBL/GenBank/DDBJ databases">
        <title>A long-awaited taxogenomic arrangement of the family Halomonadaceae.</title>
        <authorList>
            <person name="De La Haba R."/>
            <person name="Chuvochina M."/>
            <person name="Wittouck S."/>
            <person name="Arahal D.R."/>
            <person name="Sanchez-Porro C."/>
            <person name="Hugenholtz P."/>
            <person name="Ventosa A."/>
        </authorList>
    </citation>
    <scope>NUCLEOTIDE SEQUENCE [LARGE SCALE GENOMIC DNA]</scope>
    <source>
        <strain evidence="2 3">DSM 21020</strain>
    </source>
</reference>
<proteinExistence type="predicted"/>
<keyword evidence="1" id="KW-0472">Membrane</keyword>
<dbReference type="RefSeq" id="WP_309657162.1">
    <property type="nucleotide sequence ID" value="NZ_JARWAN010000034.1"/>
</dbReference>
<sequence length="137" mass="15256">MTQDIQNPAQGFISPVSTEHEKSTEDKIAIVCYALMMTGPLLWFTPLIAVVIAYVQQGDAPTFTRTHYRNIISTFWVSVLFFMIAIIAYLGFVVLMISGSGFGATLLVSLASLAFTIWIYVRLVKGLLYLIKGKAWI</sequence>